<dbReference type="Proteomes" id="UP000295626">
    <property type="component" value="Unassembled WGS sequence"/>
</dbReference>
<accession>A0ABY2DHU3</accession>
<reference evidence="2 3" key="1">
    <citation type="submission" date="2019-02" db="EMBL/GenBank/DDBJ databases">
        <title>Draft genome sequences of novel Actinobacteria.</title>
        <authorList>
            <person name="Sahin N."/>
            <person name="Ay H."/>
            <person name="Saygin H."/>
        </authorList>
    </citation>
    <scope>NUCLEOTIDE SEQUENCE [LARGE SCALE GENOMIC DNA]</scope>
    <source>
        <strain evidence="2 3">JCM 30529</strain>
    </source>
</reference>
<protein>
    <submittedName>
        <fullName evidence="2">Uncharacterized protein</fullName>
    </submittedName>
</protein>
<evidence type="ECO:0000256" key="1">
    <source>
        <dbReference type="SAM" id="MobiDB-lite"/>
    </source>
</evidence>
<proteinExistence type="predicted"/>
<dbReference type="EMBL" id="SMKE01000262">
    <property type="protein sequence ID" value="TDB96580.1"/>
    <property type="molecule type" value="Genomic_DNA"/>
</dbReference>
<feature type="region of interest" description="Disordered" evidence="1">
    <location>
        <begin position="1"/>
        <end position="37"/>
    </location>
</feature>
<feature type="region of interest" description="Disordered" evidence="1">
    <location>
        <begin position="262"/>
        <end position="281"/>
    </location>
</feature>
<comment type="caution">
    <text evidence="2">The sequence shown here is derived from an EMBL/GenBank/DDBJ whole genome shotgun (WGS) entry which is preliminary data.</text>
</comment>
<sequence>MHARDEPERNTLGPPRPRRAVGSAGHAPEATATPGDLSPRALLALQRSTGNAAVGRLLAGRRPGAGAVQRAPATTTTPAPALDAVLLTGLNEEGVCGNFSRRREWAVSNPQRGVIIQRVTREFDVERHTPQGWTSISGAALDAYVAPSGGSADATVLEYWELWLVDEDGTVSDGGDDTFGLTALIGDTGQYHDTTRGSYTIRGEAAFYPTGQDPAALGFQRNAVTTAGGLFSSTTAPQVSSLGLTRSGGPVRYGVRATWDSTDKRSRSAQAKPRAATAGPYTPRAAWSTVVEL</sequence>
<keyword evidence="3" id="KW-1185">Reference proteome</keyword>
<evidence type="ECO:0000313" key="2">
    <source>
        <dbReference type="EMBL" id="TDB96580.1"/>
    </source>
</evidence>
<name>A0ABY2DHU3_9ACTN</name>
<gene>
    <name evidence="2" type="ORF">E1091_09140</name>
</gene>
<organism evidence="2 3">
    <name type="scientific">Micromonospora fluostatini</name>
    <dbReference type="NCBI Taxonomy" id="1629071"/>
    <lineage>
        <taxon>Bacteria</taxon>
        <taxon>Bacillati</taxon>
        <taxon>Actinomycetota</taxon>
        <taxon>Actinomycetes</taxon>
        <taxon>Micromonosporales</taxon>
        <taxon>Micromonosporaceae</taxon>
        <taxon>Micromonospora</taxon>
    </lineage>
</organism>
<evidence type="ECO:0000313" key="3">
    <source>
        <dbReference type="Proteomes" id="UP000295626"/>
    </source>
</evidence>